<dbReference type="OrthoDB" id="455644at2"/>
<dbReference type="STRING" id="146891.A9601_13931"/>
<dbReference type="HOGENOM" id="CLU_025996_0_5_3"/>
<feature type="domain" description="Glycosyltransferase 2-like" evidence="1">
    <location>
        <begin position="11"/>
        <end position="115"/>
    </location>
</feature>
<keyword evidence="2" id="KW-0808">Transferase</keyword>
<organism evidence="2 3">
    <name type="scientific">Prochlorococcus marinus (strain AS9601)</name>
    <dbReference type="NCBI Taxonomy" id="146891"/>
    <lineage>
        <taxon>Bacteria</taxon>
        <taxon>Bacillati</taxon>
        <taxon>Cyanobacteriota</taxon>
        <taxon>Cyanophyceae</taxon>
        <taxon>Synechococcales</taxon>
        <taxon>Prochlorococcaceae</taxon>
        <taxon>Prochlorococcus</taxon>
    </lineage>
</organism>
<dbReference type="Gene3D" id="3.90.550.10">
    <property type="entry name" value="Spore Coat Polysaccharide Biosynthesis Protein SpsA, Chain A"/>
    <property type="match status" value="1"/>
</dbReference>
<dbReference type="PANTHER" id="PTHR22916:SF3">
    <property type="entry name" value="UDP-GLCNAC:BETAGAL BETA-1,3-N-ACETYLGLUCOSAMINYLTRANSFERASE-LIKE PROTEIN 1"/>
    <property type="match status" value="1"/>
</dbReference>
<evidence type="ECO:0000313" key="2">
    <source>
        <dbReference type="EMBL" id="ABM70677.1"/>
    </source>
</evidence>
<dbReference type="Proteomes" id="UP000002590">
    <property type="component" value="Chromosome"/>
</dbReference>
<sequence>MVTNLVTCAFTTFNSSDSIEMAIRSAFNQDYVNIEIIIVDDYSSDNTIKILLNLSNNSPFPFRIISNKKNMGIGYCRDVLLNESNGEFIAFFDDDDFSYKNRISNQLSKIREFEKESNINIINFEKSPLCYCNRYLRKSEKKILVKSIYADFRKISNKKTSYALLSCGHFPIKASPGSTATCVLFARLKTLRSLGGFNHKLRRFEDLDIAVKAAINNISMISTESILLDQYVSYGEEKKDSLKYELLLLEENKNYLDKRQYNFAKDYINFKNYCFSFRPFLIIKYFIKFSFGNPLLFIKKFLSSFRTIILSIKYKDFSENI</sequence>
<dbReference type="AlphaFoldDB" id="A2BSB6"/>
<protein>
    <submittedName>
        <fullName evidence="2">Possible glycosyl transferase</fullName>
    </submittedName>
</protein>
<dbReference type="CAZy" id="GT2">
    <property type="family name" value="Glycosyltransferase Family 2"/>
</dbReference>
<gene>
    <name evidence="2" type="ordered locus">A9601_13931</name>
</gene>
<proteinExistence type="predicted"/>
<dbReference type="Pfam" id="PF00535">
    <property type="entry name" value="Glycos_transf_2"/>
    <property type="match status" value="1"/>
</dbReference>
<dbReference type="RefSeq" id="WP_011818814.1">
    <property type="nucleotide sequence ID" value="NC_008816.1"/>
</dbReference>
<name>A2BSB6_PROMS</name>
<dbReference type="KEGG" id="pmb:A9601_13931"/>
<dbReference type="EMBL" id="CP000551">
    <property type="protein sequence ID" value="ABM70677.1"/>
    <property type="molecule type" value="Genomic_DNA"/>
</dbReference>
<reference evidence="2 3" key="1">
    <citation type="journal article" date="2007" name="PLoS Genet.">
        <title>Patterns and implications of gene gain and loss in the evolution of Prochlorococcus.</title>
        <authorList>
            <person name="Kettler G.C."/>
            <person name="Martiny A.C."/>
            <person name="Huang K."/>
            <person name="Zucker J."/>
            <person name="Coleman M.L."/>
            <person name="Rodrigue S."/>
            <person name="Chen F."/>
            <person name="Lapidus A."/>
            <person name="Ferriera S."/>
            <person name="Johnson J."/>
            <person name="Steglich C."/>
            <person name="Church G.M."/>
            <person name="Richardson P."/>
            <person name="Chisholm S.W."/>
        </authorList>
    </citation>
    <scope>NUCLEOTIDE SEQUENCE [LARGE SCALE GENOMIC DNA]</scope>
    <source>
        <strain evidence="2 3">AS9601</strain>
    </source>
</reference>
<dbReference type="GO" id="GO:0016758">
    <property type="term" value="F:hexosyltransferase activity"/>
    <property type="evidence" value="ECO:0007669"/>
    <property type="project" value="UniProtKB-ARBA"/>
</dbReference>
<evidence type="ECO:0000259" key="1">
    <source>
        <dbReference type="Pfam" id="PF00535"/>
    </source>
</evidence>
<dbReference type="InterPro" id="IPR001173">
    <property type="entry name" value="Glyco_trans_2-like"/>
</dbReference>
<dbReference type="CDD" id="cd00761">
    <property type="entry name" value="Glyco_tranf_GTA_type"/>
    <property type="match status" value="1"/>
</dbReference>
<evidence type="ECO:0000313" key="3">
    <source>
        <dbReference type="Proteomes" id="UP000002590"/>
    </source>
</evidence>
<accession>A2BSB6</accession>
<dbReference type="PANTHER" id="PTHR22916">
    <property type="entry name" value="GLYCOSYLTRANSFERASE"/>
    <property type="match status" value="1"/>
</dbReference>
<dbReference type="SUPFAM" id="SSF53448">
    <property type="entry name" value="Nucleotide-diphospho-sugar transferases"/>
    <property type="match status" value="1"/>
</dbReference>
<dbReference type="InterPro" id="IPR029044">
    <property type="entry name" value="Nucleotide-diphossugar_trans"/>
</dbReference>
<dbReference type="eggNOG" id="COG1215">
    <property type="taxonomic scope" value="Bacteria"/>
</dbReference>